<comment type="caution">
    <text evidence="3">The sequence shown here is derived from an EMBL/GenBank/DDBJ whole genome shotgun (WGS) entry which is preliminary data.</text>
</comment>
<evidence type="ECO:0000256" key="2">
    <source>
        <dbReference type="SAM" id="SignalP"/>
    </source>
</evidence>
<feature type="region of interest" description="Disordered" evidence="1">
    <location>
        <begin position="49"/>
        <end position="132"/>
    </location>
</feature>
<feature type="chain" id="PRO_5041274402" evidence="2">
    <location>
        <begin position="22"/>
        <end position="358"/>
    </location>
</feature>
<accession>A0AA39L8W6</accession>
<dbReference type="Proteomes" id="UP001175261">
    <property type="component" value="Unassembled WGS sequence"/>
</dbReference>
<feature type="compositionally biased region" description="Basic and acidic residues" evidence="1">
    <location>
        <begin position="74"/>
        <end position="85"/>
    </location>
</feature>
<gene>
    <name evidence="3" type="ORF">NLU13_4434</name>
</gene>
<evidence type="ECO:0000313" key="3">
    <source>
        <dbReference type="EMBL" id="KAK0388189.1"/>
    </source>
</evidence>
<evidence type="ECO:0000256" key="1">
    <source>
        <dbReference type="SAM" id="MobiDB-lite"/>
    </source>
</evidence>
<dbReference type="PANTHER" id="PTHR36578">
    <property type="entry name" value="CHROMOSOME 15, WHOLE GENOME SHOTGUN SEQUENCE"/>
    <property type="match status" value="1"/>
</dbReference>
<protein>
    <submittedName>
        <fullName evidence="3">Uncharacterized protein</fullName>
    </submittedName>
</protein>
<organism evidence="3 4">
    <name type="scientific">Sarocladium strictum</name>
    <name type="common">Black bundle disease fungus</name>
    <name type="synonym">Acremonium strictum</name>
    <dbReference type="NCBI Taxonomy" id="5046"/>
    <lineage>
        <taxon>Eukaryota</taxon>
        <taxon>Fungi</taxon>
        <taxon>Dikarya</taxon>
        <taxon>Ascomycota</taxon>
        <taxon>Pezizomycotina</taxon>
        <taxon>Sordariomycetes</taxon>
        <taxon>Hypocreomycetidae</taxon>
        <taxon>Hypocreales</taxon>
        <taxon>Sarocladiaceae</taxon>
        <taxon>Sarocladium</taxon>
    </lineage>
</organism>
<feature type="signal peptide" evidence="2">
    <location>
        <begin position="1"/>
        <end position="21"/>
    </location>
</feature>
<feature type="compositionally biased region" description="Pro residues" evidence="1">
    <location>
        <begin position="87"/>
        <end position="103"/>
    </location>
</feature>
<reference evidence="3" key="1">
    <citation type="submission" date="2022-10" db="EMBL/GenBank/DDBJ databases">
        <title>Determination and structural analysis of whole genome sequence of Sarocladium strictum F4-1.</title>
        <authorList>
            <person name="Hu L."/>
            <person name="Jiang Y."/>
        </authorList>
    </citation>
    <scope>NUCLEOTIDE SEQUENCE</scope>
    <source>
        <strain evidence="3">F4-1</strain>
    </source>
</reference>
<dbReference type="PANTHER" id="PTHR36578:SF1">
    <property type="entry name" value="APPLE DOMAIN-CONTAINING PROTEIN"/>
    <property type="match status" value="1"/>
</dbReference>
<dbReference type="AlphaFoldDB" id="A0AA39L8W6"/>
<sequence length="358" mass="37947">MRSYIFLGAAALAAASPALTGLDFAAIEHAPAPTGPAVGIAIEESVYDPSTAASEAEEAASDDASSSDSATKPRRTDLLLNDHKPRPNPFPPEKGKPHNPPAPTSTRCAKSTSTTSATLTTTSAPSTSHVVPSSCTPISWTNTFAFTSDTACPTPYEVGTYCGFINPDDPCALQPGGFGPVSSPDTVQAFLNNGDLHKMAKSASDPRGYKNTFKDLSAAVNANTYLGYRILETYDVQACADWCDGTDLCTSFNVFIERDPKWNPYKCSCEQPDSITNFKCSLWGSGVDAKAAVNDGQYRGDFEVRIVGSNGYQKTEETVPKTPDGCENPQKCPAAHDHSSTCIGEHFFPGPFDVAVCA</sequence>
<feature type="compositionally biased region" description="Low complexity" evidence="1">
    <location>
        <begin position="104"/>
        <end position="128"/>
    </location>
</feature>
<name>A0AA39L8W6_SARSR</name>
<dbReference type="EMBL" id="JAPDFR010000003">
    <property type="protein sequence ID" value="KAK0388189.1"/>
    <property type="molecule type" value="Genomic_DNA"/>
</dbReference>
<keyword evidence="2" id="KW-0732">Signal</keyword>
<proteinExistence type="predicted"/>
<keyword evidence="4" id="KW-1185">Reference proteome</keyword>
<evidence type="ECO:0000313" key="4">
    <source>
        <dbReference type="Proteomes" id="UP001175261"/>
    </source>
</evidence>